<dbReference type="OrthoDB" id="272357at2759"/>
<evidence type="ECO:0000259" key="9">
    <source>
        <dbReference type="PROSITE" id="PS51083"/>
    </source>
</evidence>
<evidence type="ECO:0000256" key="6">
    <source>
        <dbReference type="ARBA" id="ARBA00049654"/>
    </source>
</evidence>
<evidence type="ECO:0000256" key="3">
    <source>
        <dbReference type="ARBA" id="ARBA00022771"/>
    </source>
</evidence>
<evidence type="ECO:0000256" key="5">
    <source>
        <dbReference type="ARBA" id="ARBA00049598"/>
    </source>
</evidence>
<dbReference type="InterPro" id="IPR057721">
    <property type="entry name" value="BCD1_alpha/beta"/>
</dbReference>
<keyword evidence="1" id="KW-0597">Phosphoprotein</keyword>
<dbReference type="InterPro" id="IPR051639">
    <property type="entry name" value="BCD1"/>
</dbReference>
<dbReference type="GO" id="GO:0000463">
    <property type="term" value="P:maturation of LSU-rRNA from tricistronic rRNA transcript (SSU-rRNA, 5.8S rRNA, LSU-rRNA)"/>
    <property type="evidence" value="ECO:0007669"/>
    <property type="project" value="TreeGrafter"/>
</dbReference>
<dbReference type="GO" id="GO:0000492">
    <property type="term" value="P:box C/D snoRNP assembly"/>
    <property type="evidence" value="ECO:0007669"/>
    <property type="project" value="TreeGrafter"/>
</dbReference>
<evidence type="ECO:0000256" key="2">
    <source>
        <dbReference type="ARBA" id="ARBA00022723"/>
    </source>
</evidence>
<keyword evidence="2" id="KW-0479">Metal-binding</keyword>
<dbReference type="Gene3D" id="3.30.60.190">
    <property type="match status" value="1"/>
</dbReference>
<dbReference type="PANTHER" id="PTHR13483:SF3">
    <property type="entry name" value="BOX C_D SNORNA PROTEIN 1"/>
    <property type="match status" value="1"/>
</dbReference>
<dbReference type="GO" id="GO:0005634">
    <property type="term" value="C:nucleus"/>
    <property type="evidence" value="ECO:0007669"/>
    <property type="project" value="TreeGrafter"/>
</dbReference>
<protein>
    <submittedName>
        <fullName evidence="10">Zf-HIT domain-containing protein</fullName>
    </submittedName>
</protein>
<evidence type="ECO:0000313" key="11">
    <source>
        <dbReference type="Proteomes" id="UP000383932"/>
    </source>
</evidence>
<feature type="domain" description="HIT-type" evidence="9">
    <location>
        <begin position="41"/>
        <end position="74"/>
    </location>
</feature>
<name>A0A5N5QKD3_9AGAM</name>
<dbReference type="Proteomes" id="UP000383932">
    <property type="component" value="Unassembled WGS sequence"/>
</dbReference>
<evidence type="ECO:0000256" key="4">
    <source>
        <dbReference type="ARBA" id="ARBA00022833"/>
    </source>
</evidence>
<dbReference type="SUPFAM" id="SSF144232">
    <property type="entry name" value="HIT/MYND zinc finger-like"/>
    <property type="match status" value="1"/>
</dbReference>
<feature type="compositionally biased region" description="Acidic residues" evidence="8">
    <location>
        <begin position="418"/>
        <end position="427"/>
    </location>
</feature>
<reference evidence="10 11" key="1">
    <citation type="journal article" date="2019" name="Fungal Biol. Biotechnol.">
        <title>Draft genome sequence of fastidious pathogen Ceratobasidium theobromae, which causes vascular-streak dieback in Theobroma cacao.</title>
        <authorList>
            <person name="Ali S.S."/>
            <person name="Asman A."/>
            <person name="Shao J."/>
            <person name="Firmansyah A.P."/>
            <person name="Susilo A.W."/>
            <person name="Rosmana A."/>
            <person name="McMahon P."/>
            <person name="Junaid M."/>
            <person name="Guest D."/>
            <person name="Kheng T.Y."/>
            <person name="Meinhardt L.W."/>
            <person name="Bailey B.A."/>
        </authorList>
    </citation>
    <scope>NUCLEOTIDE SEQUENCE [LARGE SCALE GENOMIC DNA]</scope>
    <source>
        <strain evidence="10 11">CT2</strain>
    </source>
</reference>
<dbReference type="Pfam" id="PF25790">
    <property type="entry name" value="BCD1"/>
    <property type="match status" value="1"/>
</dbReference>
<evidence type="ECO:0000313" key="10">
    <source>
        <dbReference type="EMBL" id="KAB5592099.1"/>
    </source>
</evidence>
<organism evidence="10 11">
    <name type="scientific">Ceratobasidium theobromae</name>
    <dbReference type="NCBI Taxonomy" id="1582974"/>
    <lineage>
        <taxon>Eukaryota</taxon>
        <taxon>Fungi</taxon>
        <taxon>Dikarya</taxon>
        <taxon>Basidiomycota</taxon>
        <taxon>Agaricomycotina</taxon>
        <taxon>Agaricomycetes</taxon>
        <taxon>Cantharellales</taxon>
        <taxon>Ceratobasidiaceae</taxon>
        <taxon>Ceratobasidium</taxon>
    </lineage>
</organism>
<keyword evidence="3 7" id="KW-0863">Zinc-finger</keyword>
<dbReference type="GO" id="GO:0008270">
    <property type="term" value="F:zinc ion binding"/>
    <property type="evidence" value="ECO:0007669"/>
    <property type="project" value="UniProtKB-UniRule"/>
</dbReference>
<evidence type="ECO:0000256" key="7">
    <source>
        <dbReference type="PROSITE-ProRule" id="PRU00453"/>
    </source>
</evidence>
<comment type="caution">
    <text evidence="10">The sequence shown here is derived from an EMBL/GenBank/DDBJ whole genome shotgun (WGS) entry which is preliminary data.</text>
</comment>
<sequence>MSAPGPSTATPLQRPPQPTLQCVEESGLVRERAIVTRAANCVICSNPSKYTCPRCAVKTCSLSCSKSHKSSSGCSGERDRAAYVPMNAYTWGTLAGDYTYLEDIGRNVANWGRGIVNMNKSRGGKRPARGRSVLSPKCEALRMQLAARDIEIRFVSEGMEKRRLNQSSWDVRTKTAYLTVEFVFHFGGRGDGNKVSILTHRNNLWTPLATSLISHLRHKSDVSQRVLDLIGVSNTRAPNNEREQAAEDRAQDGHAIPAGVLFTISRLEKPSAATLAAKYQAPALPICLGPSVPSAPSMTIPSSLKPQKVFYSIDTTNPLHRCLRHRTFIEWPIVDIFPSRTAFEAQRLGILGESEAAVPDIPDGTGEPLNKRRKIETGLAQLVGGYGEDSELDTELLEDDNDNGIVGIGGLGGYGSDDVGEDIDEGLGESLGSQSS</sequence>
<feature type="region of interest" description="Disordered" evidence="8">
    <location>
        <begin position="413"/>
        <end position="436"/>
    </location>
</feature>
<evidence type="ECO:0000256" key="8">
    <source>
        <dbReference type="SAM" id="MobiDB-lite"/>
    </source>
</evidence>
<dbReference type="GO" id="GO:0070761">
    <property type="term" value="C:pre-snoRNP complex"/>
    <property type="evidence" value="ECO:0007669"/>
    <property type="project" value="TreeGrafter"/>
</dbReference>
<keyword evidence="4" id="KW-0862">Zinc</keyword>
<gene>
    <name evidence="10" type="ORF">CTheo_4481</name>
</gene>
<evidence type="ECO:0000256" key="1">
    <source>
        <dbReference type="ARBA" id="ARBA00022553"/>
    </source>
</evidence>
<dbReference type="PANTHER" id="PTHR13483">
    <property type="entry name" value="BOX C_D SNORNA PROTEIN 1-RELATED"/>
    <property type="match status" value="1"/>
</dbReference>
<comment type="similarity">
    <text evidence="6">Belongs to the BCD1 family.</text>
</comment>
<comment type="function">
    <text evidence="5">Required for box C/D snoRNAs accumulation involved in snoRNA processing, snoRNA transport to the nucleolus and ribosome biogenesis.</text>
</comment>
<dbReference type="PROSITE" id="PS51083">
    <property type="entry name" value="ZF_HIT"/>
    <property type="match status" value="1"/>
</dbReference>
<proteinExistence type="inferred from homology"/>
<dbReference type="EMBL" id="SSOP01000077">
    <property type="protein sequence ID" value="KAB5592099.1"/>
    <property type="molecule type" value="Genomic_DNA"/>
</dbReference>
<keyword evidence="11" id="KW-1185">Reference proteome</keyword>
<accession>A0A5N5QKD3</accession>
<dbReference type="InterPro" id="IPR007529">
    <property type="entry name" value="Znf_HIT"/>
</dbReference>
<dbReference type="AlphaFoldDB" id="A0A5N5QKD3"/>
<dbReference type="Pfam" id="PF04438">
    <property type="entry name" value="zf-HIT"/>
    <property type="match status" value="1"/>
</dbReference>
<dbReference type="GO" id="GO:0048254">
    <property type="term" value="P:snoRNA localization"/>
    <property type="evidence" value="ECO:0007669"/>
    <property type="project" value="TreeGrafter"/>
</dbReference>